<reference evidence="11" key="1">
    <citation type="journal article" date="2023" name="Mol. Plant Microbe Interact.">
        <title>Elucidating the Obligate Nature and Biological Capacity of an Invasive Fungal Corn Pathogen.</title>
        <authorList>
            <person name="MacCready J.S."/>
            <person name="Roggenkamp E.M."/>
            <person name="Gdanetz K."/>
            <person name="Chilvers M.I."/>
        </authorList>
    </citation>
    <scope>NUCLEOTIDE SEQUENCE</scope>
    <source>
        <strain evidence="11">PM02</strain>
    </source>
</reference>
<gene>
    <name evidence="11" type="ORF">P8C59_005968</name>
</gene>
<feature type="transmembrane region" description="Helical" evidence="9">
    <location>
        <begin position="577"/>
        <end position="602"/>
    </location>
</feature>
<evidence type="ECO:0000256" key="9">
    <source>
        <dbReference type="SAM" id="Phobius"/>
    </source>
</evidence>
<keyword evidence="3" id="KW-1003">Cell membrane</keyword>
<proteinExistence type="predicted"/>
<evidence type="ECO:0000256" key="6">
    <source>
        <dbReference type="ARBA" id="ARBA00023136"/>
    </source>
</evidence>
<feature type="coiled-coil region" evidence="7">
    <location>
        <begin position="444"/>
        <end position="471"/>
    </location>
</feature>
<feature type="transmembrane region" description="Helical" evidence="9">
    <location>
        <begin position="49"/>
        <end position="75"/>
    </location>
</feature>
<comment type="subcellular location">
    <subcellularLocation>
        <location evidence="1">Cell membrane</location>
        <topology evidence="1">Multi-pass membrane protein</topology>
    </subcellularLocation>
</comment>
<dbReference type="Proteomes" id="UP001217918">
    <property type="component" value="Unassembled WGS sequence"/>
</dbReference>
<feature type="transmembrane region" description="Helical" evidence="9">
    <location>
        <begin position="423"/>
        <end position="441"/>
    </location>
</feature>
<name>A0AAD9I5E4_9PEZI</name>
<feature type="transmembrane region" description="Helical" evidence="9">
    <location>
        <begin position="538"/>
        <end position="565"/>
    </location>
</feature>
<dbReference type="GO" id="GO:0005886">
    <property type="term" value="C:plasma membrane"/>
    <property type="evidence" value="ECO:0007669"/>
    <property type="project" value="UniProtKB-SubCell"/>
</dbReference>
<dbReference type="InterPro" id="IPR004680">
    <property type="entry name" value="Cit_transptr-like_dom"/>
</dbReference>
<feature type="transmembrane region" description="Helical" evidence="9">
    <location>
        <begin position="233"/>
        <end position="255"/>
    </location>
</feature>
<feature type="transmembrane region" description="Helical" evidence="9">
    <location>
        <begin position="623"/>
        <end position="649"/>
    </location>
</feature>
<feature type="compositionally biased region" description="Low complexity" evidence="8">
    <location>
        <begin position="121"/>
        <end position="134"/>
    </location>
</feature>
<sequence length="694" mass="75465">MAFEVGQQAVMAHLGQSPVQHDGDPPFYDPGFPPPSDDEQVSPQFTPRAIVTIITFVIVNALIVHPVSIPLPLFLPRLWRRLTRRKKAKAAPAPTSAGNGHAAVRKTDMASVGGSQPPAVGSNSTTATGSSGTGLDADGIQQPQSEPIPPDSQAGNGTAKKATTAPPAPADDTHADEEEEPIKRWHIWLGLQNISAGAVVFLVATTCIDWGVVRRGIVGRQGGLRPFDVMSLFLSFAYISISLDHTGLFRYLAFAVAERYASSGRRLYAALFIFFAASGCLVGNDPLILSGTPFLAYFVQHAGIEDPTAYLFSHFQVANLVSSLLVSSNPTNLVITSGFNITFLRYTAWTALPTLVPCFALYPLLRYGVFHKRGMIPRVLHAPRVDARKALVDPQGGIFGACLFLSVIAILLALSALDKLSSGFMGVWIVVAPAALTMLARDMVHDVRHRRQLLEAAAEQARLEAESTARRAEHRAQRAAAAAAAEADYDADAEDLGGDDSVAIVPVDTAPPSFKPLHWFAETFPTTWMTLSHLPLNLVVFGFSMFVNMEALLHTGWVALFARWWDAWVELTGIPGAVIMMGFLTVVFCNICGTNIGSTVLLTHIMQQWEYNHHPSPRHLYGALYAMTIGSSFGAFSFTFPASLAGLLWRTMLARKGIHISHRQFFKWNFVPILVTMSIGCAVVAIETHIIYNW</sequence>
<dbReference type="Pfam" id="PF03600">
    <property type="entry name" value="CitMHS"/>
    <property type="match status" value="1"/>
</dbReference>
<keyword evidence="2" id="KW-0813">Transport</keyword>
<feature type="region of interest" description="Disordered" evidence="8">
    <location>
        <begin position="108"/>
        <end position="177"/>
    </location>
</feature>
<evidence type="ECO:0000256" key="2">
    <source>
        <dbReference type="ARBA" id="ARBA00022448"/>
    </source>
</evidence>
<dbReference type="PANTHER" id="PTHR43302">
    <property type="entry name" value="TRANSPORTER ARSB-RELATED"/>
    <property type="match status" value="1"/>
</dbReference>
<feature type="region of interest" description="Disordered" evidence="8">
    <location>
        <begin position="16"/>
        <end position="42"/>
    </location>
</feature>
<keyword evidence="6 9" id="KW-0472">Membrane</keyword>
<dbReference type="EMBL" id="JAQQPM010000005">
    <property type="protein sequence ID" value="KAK2071554.1"/>
    <property type="molecule type" value="Genomic_DNA"/>
</dbReference>
<dbReference type="AlphaFoldDB" id="A0AAD9I5E4"/>
<accession>A0AAD9I5E4</accession>
<organism evidence="11 12">
    <name type="scientific">Phyllachora maydis</name>
    <dbReference type="NCBI Taxonomy" id="1825666"/>
    <lineage>
        <taxon>Eukaryota</taxon>
        <taxon>Fungi</taxon>
        <taxon>Dikarya</taxon>
        <taxon>Ascomycota</taxon>
        <taxon>Pezizomycotina</taxon>
        <taxon>Sordariomycetes</taxon>
        <taxon>Sordariomycetidae</taxon>
        <taxon>Phyllachorales</taxon>
        <taxon>Phyllachoraceae</taxon>
        <taxon>Phyllachora</taxon>
    </lineage>
</organism>
<feature type="transmembrane region" description="Helical" evidence="9">
    <location>
        <begin position="193"/>
        <end position="213"/>
    </location>
</feature>
<keyword evidence="12" id="KW-1185">Reference proteome</keyword>
<keyword evidence="5 9" id="KW-1133">Transmembrane helix</keyword>
<evidence type="ECO:0000256" key="7">
    <source>
        <dbReference type="SAM" id="Coils"/>
    </source>
</evidence>
<feature type="transmembrane region" description="Helical" evidence="9">
    <location>
        <begin position="346"/>
        <end position="365"/>
    </location>
</feature>
<keyword evidence="4 9" id="KW-0812">Transmembrane</keyword>
<feature type="transmembrane region" description="Helical" evidence="9">
    <location>
        <begin position="398"/>
        <end position="417"/>
    </location>
</feature>
<feature type="transmembrane region" description="Helical" evidence="9">
    <location>
        <begin position="267"/>
        <end position="289"/>
    </location>
</feature>
<evidence type="ECO:0000313" key="12">
    <source>
        <dbReference type="Proteomes" id="UP001217918"/>
    </source>
</evidence>
<evidence type="ECO:0000256" key="4">
    <source>
        <dbReference type="ARBA" id="ARBA00022692"/>
    </source>
</evidence>
<comment type="caution">
    <text evidence="11">The sequence shown here is derived from an EMBL/GenBank/DDBJ whole genome shotgun (WGS) entry which is preliminary data.</text>
</comment>
<evidence type="ECO:0000313" key="11">
    <source>
        <dbReference type="EMBL" id="KAK2071554.1"/>
    </source>
</evidence>
<feature type="domain" description="Citrate transporter-like" evidence="10">
    <location>
        <begin position="192"/>
        <end position="613"/>
    </location>
</feature>
<dbReference type="GO" id="GO:0055085">
    <property type="term" value="P:transmembrane transport"/>
    <property type="evidence" value="ECO:0007669"/>
    <property type="project" value="InterPro"/>
</dbReference>
<feature type="transmembrane region" description="Helical" evidence="9">
    <location>
        <begin position="669"/>
        <end position="692"/>
    </location>
</feature>
<evidence type="ECO:0000256" key="3">
    <source>
        <dbReference type="ARBA" id="ARBA00022475"/>
    </source>
</evidence>
<keyword evidence="7" id="KW-0175">Coiled coil</keyword>
<evidence type="ECO:0000256" key="5">
    <source>
        <dbReference type="ARBA" id="ARBA00022989"/>
    </source>
</evidence>
<evidence type="ECO:0000259" key="10">
    <source>
        <dbReference type="Pfam" id="PF03600"/>
    </source>
</evidence>
<protein>
    <recommendedName>
        <fullName evidence="10">Citrate transporter-like domain-containing protein</fullName>
    </recommendedName>
</protein>
<evidence type="ECO:0000256" key="1">
    <source>
        <dbReference type="ARBA" id="ARBA00004651"/>
    </source>
</evidence>
<dbReference type="PANTHER" id="PTHR43302:SF5">
    <property type="entry name" value="TRANSPORTER ARSB-RELATED"/>
    <property type="match status" value="1"/>
</dbReference>
<evidence type="ECO:0000256" key="8">
    <source>
        <dbReference type="SAM" id="MobiDB-lite"/>
    </source>
</evidence>